<feature type="domain" description="CCHC-type" evidence="12">
    <location>
        <begin position="115"/>
        <end position="130"/>
    </location>
</feature>
<dbReference type="GO" id="GO:0003887">
    <property type="term" value="F:DNA-directed DNA polymerase activity"/>
    <property type="evidence" value="ECO:0007669"/>
    <property type="project" value="UniProtKB-KW"/>
</dbReference>
<keyword evidence="4" id="KW-0378">Hydrolase</keyword>
<dbReference type="GO" id="GO:0003964">
    <property type="term" value="F:RNA-directed DNA polymerase activity"/>
    <property type="evidence" value="ECO:0007669"/>
    <property type="project" value="UniProtKB-KW"/>
</dbReference>
<accession>A0A699HT89</accession>
<feature type="compositionally biased region" description="Polar residues" evidence="11">
    <location>
        <begin position="96"/>
        <end position="109"/>
    </location>
</feature>
<keyword evidence="6" id="KW-0229">DNA integration</keyword>
<dbReference type="GO" id="GO:0006310">
    <property type="term" value="P:DNA recombination"/>
    <property type="evidence" value="ECO:0007669"/>
    <property type="project" value="UniProtKB-KW"/>
</dbReference>
<keyword evidence="7" id="KW-0695">RNA-directed DNA polymerase</keyword>
<keyword evidence="8" id="KW-0548">Nucleotidyltransferase</keyword>
<evidence type="ECO:0000256" key="10">
    <source>
        <dbReference type="PROSITE-ProRule" id="PRU00047"/>
    </source>
</evidence>
<dbReference type="InterPro" id="IPR001878">
    <property type="entry name" value="Znf_CCHC"/>
</dbReference>
<dbReference type="Pfam" id="PF25597">
    <property type="entry name" value="SH3_retrovirus"/>
    <property type="match status" value="1"/>
</dbReference>
<dbReference type="GO" id="GO:0015074">
    <property type="term" value="P:DNA integration"/>
    <property type="evidence" value="ECO:0007669"/>
    <property type="project" value="UniProtKB-KW"/>
</dbReference>
<organism evidence="14">
    <name type="scientific">Tanacetum cinerariifolium</name>
    <name type="common">Dalmatian daisy</name>
    <name type="synonym">Chrysanthemum cinerariifolium</name>
    <dbReference type="NCBI Taxonomy" id="118510"/>
    <lineage>
        <taxon>Eukaryota</taxon>
        <taxon>Viridiplantae</taxon>
        <taxon>Streptophyta</taxon>
        <taxon>Embryophyta</taxon>
        <taxon>Tracheophyta</taxon>
        <taxon>Spermatophyta</taxon>
        <taxon>Magnoliopsida</taxon>
        <taxon>eudicotyledons</taxon>
        <taxon>Gunneridae</taxon>
        <taxon>Pentapetalae</taxon>
        <taxon>asterids</taxon>
        <taxon>campanulids</taxon>
        <taxon>Asterales</taxon>
        <taxon>Asteraceae</taxon>
        <taxon>Asteroideae</taxon>
        <taxon>Anthemideae</taxon>
        <taxon>Anthemidinae</taxon>
        <taxon>Tanacetum</taxon>
    </lineage>
</organism>
<dbReference type="Gene3D" id="4.10.60.10">
    <property type="entry name" value="Zinc finger, CCHC-type"/>
    <property type="match status" value="1"/>
</dbReference>
<dbReference type="PANTHER" id="PTHR42648">
    <property type="entry name" value="TRANSPOSASE, PUTATIVE-RELATED"/>
    <property type="match status" value="1"/>
</dbReference>
<name>A0A699HT89_TANCI</name>
<feature type="domain" description="Integrase catalytic" evidence="13">
    <location>
        <begin position="619"/>
        <end position="731"/>
    </location>
</feature>
<evidence type="ECO:0000256" key="6">
    <source>
        <dbReference type="ARBA" id="ARBA00022908"/>
    </source>
</evidence>
<protein>
    <submittedName>
        <fullName evidence="14">Integrase, catalytic region, zinc finger, CCHC-type, peptidase aspartic, catalytic</fullName>
    </submittedName>
</protein>
<keyword evidence="10" id="KW-0862">Zinc</keyword>
<dbReference type="SUPFAM" id="SSF57756">
    <property type="entry name" value="Retrovirus zinc finger-like domains"/>
    <property type="match status" value="1"/>
</dbReference>
<evidence type="ECO:0000313" key="14">
    <source>
        <dbReference type="EMBL" id="GEY42630.1"/>
    </source>
</evidence>
<proteinExistence type="predicted"/>
<keyword evidence="1" id="KW-0540">Nuclease</keyword>
<comment type="caution">
    <text evidence="14">The sequence shown here is derived from an EMBL/GenBank/DDBJ whole genome shotgun (WGS) entry which is preliminary data.</text>
</comment>
<evidence type="ECO:0000256" key="1">
    <source>
        <dbReference type="ARBA" id="ARBA00022722"/>
    </source>
</evidence>
<dbReference type="Pfam" id="PF13976">
    <property type="entry name" value="gag_pre-integrs"/>
    <property type="match status" value="1"/>
</dbReference>
<evidence type="ECO:0000256" key="5">
    <source>
        <dbReference type="ARBA" id="ARBA00022842"/>
    </source>
</evidence>
<dbReference type="PROSITE" id="PS50158">
    <property type="entry name" value="ZF_CCHC"/>
    <property type="match status" value="1"/>
</dbReference>
<feature type="region of interest" description="Disordered" evidence="11">
    <location>
        <begin position="86"/>
        <end position="109"/>
    </location>
</feature>
<keyword evidence="10" id="KW-0863">Zinc-finger</keyword>
<dbReference type="GO" id="GO:0008270">
    <property type="term" value="F:zinc ion binding"/>
    <property type="evidence" value="ECO:0007669"/>
    <property type="project" value="UniProtKB-KW"/>
</dbReference>
<dbReference type="GO" id="GO:0003676">
    <property type="term" value="F:nucleic acid binding"/>
    <property type="evidence" value="ECO:0007669"/>
    <property type="project" value="InterPro"/>
</dbReference>
<dbReference type="InterPro" id="IPR025724">
    <property type="entry name" value="GAG-pre-integrase_dom"/>
</dbReference>
<keyword evidence="2" id="KW-0479">Metal-binding</keyword>
<dbReference type="PANTHER" id="PTHR42648:SF11">
    <property type="entry name" value="TRANSPOSON TY4-P GAG-POL POLYPROTEIN"/>
    <property type="match status" value="1"/>
</dbReference>
<evidence type="ECO:0000259" key="13">
    <source>
        <dbReference type="PROSITE" id="PS50994"/>
    </source>
</evidence>
<evidence type="ECO:0000256" key="8">
    <source>
        <dbReference type="ARBA" id="ARBA00022932"/>
    </source>
</evidence>
<dbReference type="InterPro" id="IPR057670">
    <property type="entry name" value="SH3_retrovirus"/>
</dbReference>
<sequence length="777" mass="88173">MKNIKMTMLNIQQNSKFVNNMTPEWDRFVTVVKLNKGLKETNHEQLYANLKHGKHAAYDRLINDIFNPITNDSLVLGRHNQNQRNFARGTGVAGNGSAQNKAGNTNQGQGTPIECYNCGGFRHIARNCTQPKLIQNSDYFKEKMLLMQAQENGDVLDEEELLFLAGEQANTYDADVDDQPVQDMAQSDPNIFQADDCDTFDSDVNDEPTAQTIFMANLSSSVSSLQQAGPSNTSILSEALNLENAIDHHEIPNEVQQTNVLDSNSADMGNINVIPYEQYVKYNEESIVHNGASSVQYDDYMLHENSAYVPDDSFTTTLNIYKDQRITPTGITEGERGFEQTKCCYLTEVIPFFKLLKEHFERVQKTLVTEVKEMKEIFKSMEAKVDQNAIDLRSGEIERKDRLITNENLITKCIAQDVFYTITNSALIASQFHELPIAYNVAKTRAVELEAEIINLHKKFKGMIMITTPTATGDPIYQTLHFRLSLNAGRIDRPLGVLCGRTGHSLFFVGQFCDSDLEVAFKKHTCFVRDLDGVDLIIGTRGTNLYTISVKDMMQSSPICLLSKASNNKSWLWHRRLNHLNFGTTNDLARKDFVHGLPILKFNNDHLCSACQLGKSKKYTHKPKTVNTIVEVLHTLHMDLCGPMRVQSINGKKYIFVIIDDYSRFTWVKFLRTKDETPKAKADIGFFVGYAPDHKGYRIYNKRTRKIMEIIHVTFDELTGKTALDHISSRPTPNFLTPGYISSRLVQNLVSPTPYVPPSKKEYELLFQQLFGEHFNP</sequence>
<keyword evidence="8" id="KW-0808">Transferase</keyword>
<gene>
    <name evidence="14" type="ORF">Tci_414604</name>
</gene>
<keyword evidence="9" id="KW-0233">DNA recombination</keyword>
<keyword evidence="8" id="KW-0239">DNA-directed DNA polymerase</keyword>
<keyword evidence="3" id="KW-0255">Endonuclease</keyword>
<dbReference type="GO" id="GO:0016787">
    <property type="term" value="F:hydrolase activity"/>
    <property type="evidence" value="ECO:0007669"/>
    <property type="project" value="UniProtKB-KW"/>
</dbReference>
<dbReference type="SMART" id="SM00343">
    <property type="entry name" value="ZnF_C2HC"/>
    <property type="match status" value="1"/>
</dbReference>
<evidence type="ECO:0000256" key="9">
    <source>
        <dbReference type="ARBA" id="ARBA00023172"/>
    </source>
</evidence>
<evidence type="ECO:0000256" key="7">
    <source>
        <dbReference type="ARBA" id="ARBA00022918"/>
    </source>
</evidence>
<reference evidence="14" key="1">
    <citation type="journal article" date="2019" name="Sci. Rep.">
        <title>Draft genome of Tanacetum cinerariifolium, the natural source of mosquito coil.</title>
        <authorList>
            <person name="Yamashiro T."/>
            <person name="Shiraishi A."/>
            <person name="Satake H."/>
            <person name="Nakayama K."/>
        </authorList>
    </citation>
    <scope>NUCLEOTIDE SEQUENCE</scope>
</reference>
<dbReference type="GO" id="GO:0004519">
    <property type="term" value="F:endonuclease activity"/>
    <property type="evidence" value="ECO:0007669"/>
    <property type="project" value="UniProtKB-KW"/>
</dbReference>
<evidence type="ECO:0000256" key="2">
    <source>
        <dbReference type="ARBA" id="ARBA00022723"/>
    </source>
</evidence>
<dbReference type="InterPro" id="IPR001584">
    <property type="entry name" value="Integrase_cat-core"/>
</dbReference>
<evidence type="ECO:0000256" key="4">
    <source>
        <dbReference type="ARBA" id="ARBA00022801"/>
    </source>
</evidence>
<evidence type="ECO:0000256" key="3">
    <source>
        <dbReference type="ARBA" id="ARBA00022759"/>
    </source>
</evidence>
<keyword evidence="5" id="KW-0460">Magnesium</keyword>
<dbReference type="Gene3D" id="3.30.420.10">
    <property type="entry name" value="Ribonuclease H-like superfamily/Ribonuclease H"/>
    <property type="match status" value="1"/>
</dbReference>
<dbReference type="AlphaFoldDB" id="A0A699HT89"/>
<dbReference type="InterPro" id="IPR036397">
    <property type="entry name" value="RNaseH_sf"/>
</dbReference>
<evidence type="ECO:0000256" key="11">
    <source>
        <dbReference type="SAM" id="MobiDB-lite"/>
    </source>
</evidence>
<dbReference type="InterPro" id="IPR012337">
    <property type="entry name" value="RNaseH-like_sf"/>
</dbReference>
<dbReference type="EMBL" id="BKCJ010177553">
    <property type="protein sequence ID" value="GEY42630.1"/>
    <property type="molecule type" value="Genomic_DNA"/>
</dbReference>
<evidence type="ECO:0000259" key="12">
    <source>
        <dbReference type="PROSITE" id="PS50158"/>
    </source>
</evidence>
<dbReference type="InterPro" id="IPR039537">
    <property type="entry name" value="Retrotran_Ty1/copia-like"/>
</dbReference>
<dbReference type="SUPFAM" id="SSF53098">
    <property type="entry name" value="Ribonuclease H-like"/>
    <property type="match status" value="1"/>
</dbReference>
<dbReference type="InterPro" id="IPR036875">
    <property type="entry name" value="Znf_CCHC_sf"/>
</dbReference>
<dbReference type="PROSITE" id="PS50994">
    <property type="entry name" value="INTEGRASE"/>
    <property type="match status" value="1"/>
</dbReference>